<dbReference type="AlphaFoldDB" id="A0A6S7D0J9"/>
<protein>
    <recommendedName>
        <fullName evidence="1">VOC domain-containing protein</fullName>
    </recommendedName>
</protein>
<name>A0A6S7D0J9_9BURK</name>
<dbReference type="InterPro" id="IPR004360">
    <property type="entry name" value="Glyas_Fos-R_dOase_dom"/>
</dbReference>
<feature type="domain" description="VOC" evidence="1">
    <location>
        <begin position="3"/>
        <end position="128"/>
    </location>
</feature>
<gene>
    <name evidence="2" type="ORF">LMG26841_03024</name>
</gene>
<accession>A0A6S7D0J9</accession>
<dbReference type="InterPro" id="IPR037523">
    <property type="entry name" value="VOC_core"/>
</dbReference>
<sequence>MSILDHIELAVRDAEVSRRFYELAFAPLGIVRVITIGPEQTRTGGTRHGFGKDGYPSLWVHDKEAPGTGTHIAFATRTRAVVDAFHRAALEAGGTDNGPPGIRHHYHANYYAAYVMDPDGINVEVVCQQPPQR</sequence>
<dbReference type="PANTHER" id="PTHR35006:SF2">
    <property type="entry name" value="GLYOXALASE FAMILY PROTEIN (AFU_ORTHOLOGUE AFUA_5G14830)"/>
    <property type="match status" value="1"/>
</dbReference>
<evidence type="ECO:0000313" key="2">
    <source>
        <dbReference type="EMBL" id="CAB3872391.1"/>
    </source>
</evidence>
<dbReference type="InterPro" id="IPR029068">
    <property type="entry name" value="Glyas_Bleomycin-R_OHBP_Dase"/>
</dbReference>
<keyword evidence="3" id="KW-1185">Reference proteome</keyword>
<dbReference type="CDD" id="cd07262">
    <property type="entry name" value="VOC_like"/>
    <property type="match status" value="1"/>
</dbReference>
<dbReference type="GeneID" id="94356574"/>
<dbReference type="Proteomes" id="UP000494272">
    <property type="component" value="Unassembled WGS sequence"/>
</dbReference>
<dbReference type="SUPFAM" id="SSF54593">
    <property type="entry name" value="Glyoxalase/Bleomycin resistance protein/Dihydroxybiphenyl dioxygenase"/>
    <property type="match status" value="1"/>
</dbReference>
<organism evidence="2 3">
    <name type="scientific">Achromobacter dolens</name>
    <dbReference type="NCBI Taxonomy" id="1287738"/>
    <lineage>
        <taxon>Bacteria</taxon>
        <taxon>Pseudomonadati</taxon>
        <taxon>Pseudomonadota</taxon>
        <taxon>Betaproteobacteria</taxon>
        <taxon>Burkholderiales</taxon>
        <taxon>Alcaligenaceae</taxon>
        <taxon>Achromobacter</taxon>
    </lineage>
</organism>
<dbReference type="EMBL" id="CADIKW010000005">
    <property type="protein sequence ID" value="CAB3872391.1"/>
    <property type="molecule type" value="Genomic_DNA"/>
</dbReference>
<reference evidence="2 3" key="1">
    <citation type="submission" date="2020-04" db="EMBL/GenBank/DDBJ databases">
        <authorList>
            <person name="De Canck E."/>
        </authorList>
    </citation>
    <scope>NUCLEOTIDE SEQUENCE [LARGE SCALE GENOMIC DNA]</scope>
    <source>
        <strain evidence="2 3">LMG 26841</strain>
    </source>
</reference>
<proteinExistence type="predicted"/>
<evidence type="ECO:0000313" key="3">
    <source>
        <dbReference type="Proteomes" id="UP000494272"/>
    </source>
</evidence>
<dbReference type="PANTHER" id="PTHR35006">
    <property type="entry name" value="GLYOXALASE FAMILY PROTEIN (AFU_ORTHOLOGUE AFUA_5G14830)"/>
    <property type="match status" value="1"/>
</dbReference>
<dbReference type="PROSITE" id="PS51819">
    <property type="entry name" value="VOC"/>
    <property type="match status" value="1"/>
</dbReference>
<evidence type="ECO:0000259" key="1">
    <source>
        <dbReference type="PROSITE" id="PS51819"/>
    </source>
</evidence>
<dbReference type="Gene3D" id="3.10.180.10">
    <property type="entry name" value="2,3-Dihydroxybiphenyl 1,2-Dioxygenase, domain 1"/>
    <property type="match status" value="1"/>
</dbReference>
<dbReference type="Pfam" id="PF00903">
    <property type="entry name" value="Glyoxalase"/>
    <property type="match status" value="1"/>
</dbReference>
<dbReference type="RefSeq" id="WP_054501120.1">
    <property type="nucleotide sequence ID" value="NZ_CADIKW010000005.1"/>
</dbReference>